<dbReference type="InterPro" id="IPR007173">
    <property type="entry name" value="ALO_C"/>
</dbReference>
<dbReference type="EC" id="1.1.3.37" evidence="2"/>
<evidence type="ECO:0000259" key="5">
    <source>
        <dbReference type="PROSITE" id="PS51387"/>
    </source>
</evidence>
<dbReference type="InterPro" id="IPR016171">
    <property type="entry name" value="Vanillyl_alc_oxidase_C-sub2"/>
</dbReference>
<dbReference type="GO" id="GO:0003885">
    <property type="term" value="F:D-arabinono-1,4-lactone oxidase activity"/>
    <property type="evidence" value="ECO:0007669"/>
    <property type="project" value="UniProtKB-EC"/>
</dbReference>
<dbReference type="GeneID" id="77728091"/>
<proteinExistence type="predicted"/>
<sequence length="483" mass="53864">MDLSQVSSADLQKALEPISIPTASPKATFQNWAKTFRCRPARVFAPTTTLQCRQILEMGRREGARIHPVGVGHSPSDLACTNGWLVRMEGVTGLKTIDVEKSTATFYSGTVLHDVHKLLEAQQPPMALPNIGSISDQTIGGLISTASHGSGLTFPVLSAHVQSLVLALPHAGAPIVRVSRTEDPDLFTASLCGLGATGLILKVEVEVEPAFRLREIKTALPVDQVLGHLDEIKGSAEHVRVWWYPDGKGMVVARANRTYEPAQPVASFMAVLLGYHLTQFFLFCSRIFPSLTSLVGRWAWWLANVNSEVVNDGHKVLNFDCLFPQYALEWAIPSENTEACLAEMREWLDREAADPKGLRAHFPIEIRWSCKDDIWLSPSQGRETCWIGLVTFRPYGLAVPYRKLHTKFADVLIKYGGRPHWAKEHELRPKEIEALYPDFNKFREVLDRVDPVGVMRSEYVRRHVDGEEEIAGPVPACDFARRS</sequence>
<dbReference type="RefSeq" id="XP_052944482.1">
    <property type="nucleotide sequence ID" value="XM_053088886.1"/>
</dbReference>
<dbReference type="InterPro" id="IPR016166">
    <property type="entry name" value="FAD-bd_PCMH"/>
</dbReference>
<gene>
    <name evidence="6" type="ORF">MKK02DRAFT_34271</name>
</gene>
<dbReference type="EMBL" id="JAKWFO010000006">
    <property type="protein sequence ID" value="KAI9634705.1"/>
    <property type="molecule type" value="Genomic_DNA"/>
</dbReference>
<evidence type="ECO:0000256" key="2">
    <source>
        <dbReference type="ARBA" id="ARBA00013136"/>
    </source>
</evidence>
<evidence type="ECO:0000313" key="6">
    <source>
        <dbReference type="EMBL" id="KAI9634705.1"/>
    </source>
</evidence>
<dbReference type="Pfam" id="PF04030">
    <property type="entry name" value="ALO"/>
    <property type="match status" value="1"/>
</dbReference>
<comment type="caution">
    <text evidence="6">The sequence shown here is derived from an EMBL/GenBank/DDBJ whole genome shotgun (WGS) entry which is preliminary data.</text>
</comment>
<dbReference type="InterPro" id="IPR016169">
    <property type="entry name" value="FAD-bd_PCMH_sub2"/>
</dbReference>
<dbReference type="SUPFAM" id="SSF56176">
    <property type="entry name" value="FAD-binding/transporter-associated domain-like"/>
    <property type="match status" value="1"/>
</dbReference>
<dbReference type="InterPro" id="IPR010031">
    <property type="entry name" value="FAD_lactone_oxidase-like"/>
</dbReference>
<dbReference type="GO" id="GO:0005739">
    <property type="term" value="C:mitochondrion"/>
    <property type="evidence" value="ECO:0007669"/>
    <property type="project" value="TreeGrafter"/>
</dbReference>
<dbReference type="InterPro" id="IPR036318">
    <property type="entry name" value="FAD-bd_PCMH-like_sf"/>
</dbReference>
<dbReference type="Gene3D" id="3.30.43.10">
    <property type="entry name" value="Uridine Diphospho-n-acetylenolpyruvylglucosamine Reductase, domain 2"/>
    <property type="match status" value="1"/>
</dbReference>
<dbReference type="PANTHER" id="PTHR43762">
    <property type="entry name" value="L-GULONOLACTONE OXIDASE"/>
    <property type="match status" value="1"/>
</dbReference>
<dbReference type="PIRSF" id="PIRSF000136">
    <property type="entry name" value="LGO_GLO"/>
    <property type="match status" value="1"/>
</dbReference>
<feature type="domain" description="FAD-binding PCMH-type" evidence="5">
    <location>
        <begin position="36"/>
        <end position="210"/>
    </location>
</feature>
<reference evidence="6" key="1">
    <citation type="journal article" date="2022" name="G3 (Bethesda)">
        <title>High quality genome of the basidiomycete yeast Dioszegia hungarica PDD-24b-2 isolated from cloud water.</title>
        <authorList>
            <person name="Jarrige D."/>
            <person name="Haridas S."/>
            <person name="Bleykasten-Grosshans C."/>
            <person name="Joly M."/>
            <person name="Nadalig T."/>
            <person name="Sancelme M."/>
            <person name="Vuilleumier S."/>
            <person name="Grigoriev I.V."/>
            <person name="Amato P."/>
            <person name="Bringel F."/>
        </authorList>
    </citation>
    <scope>NUCLEOTIDE SEQUENCE</scope>
    <source>
        <strain evidence="6">PDD-24b-2</strain>
    </source>
</reference>
<dbReference type="InterPro" id="IPR016167">
    <property type="entry name" value="FAD-bd_PCMH_sub1"/>
</dbReference>
<evidence type="ECO:0000256" key="3">
    <source>
        <dbReference type="ARBA" id="ARBA00023002"/>
    </source>
</evidence>
<organism evidence="6 7">
    <name type="scientific">Dioszegia hungarica</name>
    <dbReference type="NCBI Taxonomy" id="4972"/>
    <lineage>
        <taxon>Eukaryota</taxon>
        <taxon>Fungi</taxon>
        <taxon>Dikarya</taxon>
        <taxon>Basidiomycota</taxon>
        <taxon>Agaricomycotina</taxon>
        <taxon>Tremellomycetes</taxon>
        <taxon>Tremellales</taxon>
        <taxon>Bulleribasidiaceae</taxon>
        <taxon>Dioszegia</taxon>
    </lineage>
</organism>
<accession>A0AA38H5S6</accession>
<keyword evidence="7" id="KW-1185">Reference proteome</keyword>
<dbReference type="GO" id="GO:0071949">
    <property type="term" value="F:FAD binding"/>
    <property type="evidence" value="ECO:0007669"/>
    <property type="project" value="InterPro"/>
</dbReference>
<dbReference type="PANTHER" id="PTHR43762:SF1">
    <property type="entry name" value="D-ARABINONO-1,4-LACTONE OXIDASE"/>
    <property type="match status" value="1"/>
</dbReference>
<name>A0AA38H5S6_9TREE</name>
<dbReference type="PROSITE" id="PS51387">
    <property type="entry name" value="FAD_PCMH"/>
    <property type="match status" value="1"/>
</dbReference>
<dbReference type="GO" id="GO:0016020">
    <property type="term" value="C:membrane"/>
    <property type="evidence" value="ECO:0007669"/>
    <property type="project" value="InterPro"/>
</dbReference>
<dbReference type="Gene3D" id="1.10.45.10">
    <property type="entry name" value="Vanillyl-alcohol Oxidase, Chain A, domain 4"/>
    <property type="match status" value="1"/>
</dbReference>
<dbReference type="Gene3D" id="3.30.465.10">
    <property type="match status" value="1"/>
</dbReference>
<evidence type="ECO:0000256" key="4">
    <source>
        <dbReference type="ARBA" id="ARBA00033418"/>
    </source>
</evidence>
<evidence type="ECO:0000256" key="1">
    <source>
        <dbReference type="ARBA" id="ARBA00005083"/>
    </source>
</evidence>
<dbReference type="InterPro" id="IPR006094">
    <property type="entry name" value="Oxid_FAD_bind_N"/>
</dbReference>
<dbReference type="Proteomes" id="UP001164286">
    <property type="component" value="Unassembled WGS sequence"/>
</dbReference>
<comment type="pathway">
    <text evidence="1">Cofactor biosynthesis; D-erythroascorbate biosynthesis; dehydro-D-arabinono-1,4-lactone from D-arabinose: step 2/2.</text>
</comment>
<dbReference type="AlphaFoldDB" id="A0AA38H5S6"/>
<keyword evidence="3" id="KW-0560">Oxidoreductase</keyword>
<dbReference type="Gene3D" id="3.30.70.2520">
    <property type="match status" value="1"/>
</dbReference>
<protein>
    <recommendedName>
        <fullName evidence="2">D-arabinono-1,4-lactone oxidase</fullName>
        <ecNumber evidence="2">1.1.3.37</ecNumber>
    </recommendedName>
    <alternativeName>
        <fullName evidence="4">L-galactono-gamma-lactone oxidase</fullName>
    </alternativeName>
</protein>
<dbReference type="Pfam" id="PF01565">
    <property type="entry name" value="FAD_binding_4"/>
    <property type="match status" value="1"/>
</dbReference>
<evidence type="ECO:0000313" key="7">
    <source>
        <dbReference type="Proteomes" id="UP001164286"/>
    </source>
</evidence>